<evidence type="ECO:0000256" key="5">
    <source>
        <dbReference type="ARBA" id="ARBA00022989"/>
    </source>
</evidence>
<feature type="transmembrane region" description="Helical" evidence="7">
    <location>
        <begin position="260"/>
        <end position="279"/>
    </location>
</feature>
<sequence length="466" mass="47692">MVAAPGVSLAKVSIKAARRLIDVALPGDVPVAELLPYILRHAGEDAADAGERHAGWLLRRPTGESLDPQKSLDAQQVRDGELLHLVPGEVEWPELEYEDLVETIASGARRYGRSWGRAATRLGGLTISALIFAIGPAAVFWFEPPWLLPSLVLLAVGAVLLGAGIVIARAVPDARAGAVFAAVSMLYAFVGGLMLTAPDHARVTDVGSPQLLLAATTLLLFAIVGYVGVAVLARIFAAAIAIAALALLGALTAGRLGPDGAAAVVLAAGIGLLPGYPMVAIRLGRLPLPTLPQRSADLLADEPAPPATDVFDAAARTDEVLTGLLIGLAVVTAGSAGLLALAGGGSHQLLLLAATLALLLRARLFPVPRQRIPLLAAGVVGALLLLGLRAGGADTNTSLALLLLLLLGVGFVVAAAGLVYSRSNPSPYLGRGADILDVVSILALIPLACFITGLYHYVQSLLAGIG</sequence>
<evidence type="ECO:0000313" key="9">
    <source>
        <dbReference type="EMBL" id="QSB15312.1"/>
    </source>
</evidence>
<keyword evidence="5 7" id="KW-1133">Transmembrane helix</keyword>
<feature type="transmembrane region" description="Helical" evidence="7">
    <location>
        <begin position="398"/>
        <end position="420"/>
    </location>
</feature>
<evidence type="ECO:0000256" key="2">
    <source>
        <dbReference type="ARBA" id="ARBA00006162"/>
    </source>
</evidence>
<dbReference type="PIRSF" id="PIRSF017804">
    <property type="entry name" value="Secretion_EccD1"/>
    <property type="match status" value="1"/>
</dbReference>
<evidence type="ECO:0000256" key="4">
    <source>
        <dbReference type="ARBA" id="ARBA00022692"/>
    </source>
</evidence>
<dbReference type="KEGG" id="nhy:JQS43_02815"/>
<evidence type="ECO:0000256" key="6">
    <source>
        <dbReference type="ARBA" id="ARBA00023136"/>
    </source>
</evidence>
<dbReference type="Pfam" id="PF19053">
    <property type="entry name" value="EccD"/>
    <property type="match status" value="1"/>
</dbReference>
<comment type="subcellular location">
    <subcellularLocation>
        <location evidence="1">Cell membrane</location>
        <topology evidence="1">Multi-pass membrane protein</topology>
    </subcellularLocation>
</comment>
<dbReference type="AlphaFoldDB" id="A0A895YGU2"/>
<accession>A0A895YGU2</accession>
<feature type="transmembrane region" description="Helical" evidence="7">
    <location>
        <begin position="235"/>
        <end position="254"/>
    </location>
</feature>
<dbReference type="GO" id="GO:0005886">
    <property type="term" value="C:plasma membrane"/>
    <property type="evidence" value="ECO:0007669"/>
    <property type="project" value="UniProtKB-SubCell"/>
</dbReference>
<dbReference type="InterPro" id="IPR044049">
    <property type="entry name" value="EccD_transm"/>
</dbReference>
<comment type="similarity">
    <text evidence="2">Belongs to the EccD/Snm4 family.</text>
</comment>
<keyword evidence="10" id="KW-1185">Reference proteome</keyword>
<keyword evidence="3" id="KW-1003">Cell membrane</keyword>
<feature type="transmembrane region" description="Helical" evidence="7">
    <location>
        <begin position="372"/>
        <end position="392"/>
    </location>
</feature>
<feature type="transmembrane region" description="Helical" evidence="7">
    <location>
        <begin position="148"/>
        <end position="171"/>
    </location>
</feature>
<feature type="transmembrane region" description="Helical" evidence="7">
    <location>
        <begin position="432"/>
        <end position="458"/>
    </location>
</feature>
<feature type="transmembrane region" description="Helical" evidence="7">
    <location>
        <begin position="119"/>
        <end position="142"/>
    </location>
</feature>
<reference evidence="9" key="1">
    <citation type="submission" date="2021-02" db="EMBL/GenBank/DDBJ databases">
        <title>Natrosporangium hydrolyticum gen. nov., sp. nov, a haloalkaliphilic actinobacterium from a soda solonchak soil.</title>
        <authorList>
            <person name="Sorokin D.Y."/>
            <person name="Khijniak T.V."/>
            <person name="Zakharycheva A.P."/>
            <person name="Boueva O.V."/>
            <person name="Ariskina E.V."/>
            <person name="Hahnke R.L."/>
            <person name="Bunk B."/>
            <person name="Sproer C."/>
            <person name="Schumann P."/>
            <person name="Evtushenko L.I."/>
            <person name="Kublanov I.V."/>
        </authorList>
    </citation>
    <scope>NUCLEOTIDE SEQUENCE</scope>
    <source>
        <strain evidence="9">DSM 106523</strain>
    </source>
</reference>
<name>A0A895YGU2_9ACTN</name>
<keyword evidence="4 7" id="KW-0812">Transmembrane</keyword>
<dbReference type="Gene3D" id="3.10.20.90">
    <property type="entry name" value="Phosphatidylinositol 3-kinase Catalytic Subunit, Chain A, domain 1"/>
    <property type="match status" value="1"/>
</dbReference>
<dbReference type="RefSeq" id="WP_239677492.1">
    <property type="nucleotide sequence ID" value="NZ_CP070499.1"/>
</dbReference>
<evidence type="ECO:0000256" key="1">
    <source>
        <dbReference type="ARBA" id="ARBA00004651"/>
    </source>
</evidence>
<feature type="transmembrane region" description="Helical" evidence="7">
    <location>
        <begin position="320"/>
        <end position="342"/>
    </location>
</feature>
<feature type="domain" description="EccD-like transmembrane" evidence="8">
    <location>
        <begin position="120"/>
        <end position="461"/>
    </location>
</feature>
<organism evidence="9 10">
    <name type="scientific">Natronosporangium hydrolyticum</name>
    <dbReference type="NCBI Taxonomy" id="2811111"/>
    <lineage>
        <taxon>Bacteria</taxon>
        <taxon>Bacillati</taxon>
        <taxon>Actinomycetota</taxon>
        <taxon>Actinomycetes</taxon>
        <taxon>Micromonosporales</taxon>
        <taxon>Micromonosporaceae</taxon>
        <taxon>Natronosporangium</taxon>
    </lineage>
</organism>
<dbReference type="InterPro" id="IPR006707">
    <property type="entry name" value="T7SS_EccD"/>
</dbReference>
<evidence type="ECO:0000256" key="3">
    <source>
        <dbReference type="ARBA" id="ARBA00022475"/>
    </source>
</evidence>
<feature type="transmembrane region" description="Helical" evidence="7">
    <location>
        <begin position="209"/>
        <end position="228"/>
    </location>
</feature>
<evidence type="ECO:0000256" key="7">
    <source>
        <dbReference type="SAM" id="Phobius"/>
    </source>
</evidence>
<dbReference type="EMBL" id="CP070499">
    <property type="protein sequence ID" value="QSB15312.1"/>
    <property type="molecule type" value="Genomic_DNA"/>
</dbReference>
<dbReference type="Proteomes" id="UP000662857">
    <property type="component" value="Chromosome"/>
</dbReference>
<dbReference type="NCBIfam" id="TIGR03920">
    <property type="entry name" value="T7SS_EccD"/>
    <property type="match status" value="1"/>
</dbReference>
<protein>
    <submittedName>
        <fullName evidence="9">Type VII secretion integral membrane protein EccD</fullName>
    </submittedName>
</protein>
<feature type="transmembrane region" description="Helical" evidence="7">
    <location>
        <begin position="178"/>
        <end position="197"/>
    </location>
</feature>
<proteinExistence type="inferred from homology"/>
<keyword evidence="6 7" id="KW-0472">Membrane</keyword>
<dbReference type="Pfam" id="PF08817">
    <property type="entry name" value="YukD"/>
    <property type="match status" value="1"/>
</dbReference>
<gene>
    <name evidence="9" type="primary">eccD</name>
    <name evidence="9" type="ORF">JQS43_02815</name>
</gene>
<evidence type="ECO:0000313" key="10">
    <source>
        <dbReference type="Proteomes" id="UP000662857"/>
    </source>
</evidence>
<dbReference type="InterPro" id="IPR024962">
    <property type="entry name" value="YukD-like"/>
</dbReference>
<evidence type="ECO:0000259" key="8">
    <source>
        <dbReference type="Pfam" id="PF19053"/>
    </source>
</evidence>